<dbReference type="InterPro" id="IPR047173">
    <property type="entry name" value="STRAD_A/B-like"/>
</dbReference>
<evidence type="ECO:0000313" key="5">
    <source>
        <dbReference type="Proteomes" id="UP000274822"/>
    </source>
</evidence>
<dbReference type="PANTHER" id="PTHR48014:SF21">
    <property type="entry name" value="SERINE_THREONINE-PROTEIN KINASE FRAY2"/>
    <property type="match status" value="1"/>
</dbReference>
<dbReference type="Gene3D" id="3.30.200.20">
    <property type="entry name" value="Phosphorylase Kinase, domain 1"/>
    <property type="match status" value="1"/>
</dbReference>
<dbReference type="Proteomes" id="UP000274822">
    <property type="component" value="Unassembled WGS sequence"/>
</dbReference>
<dbReference type="PROSITE" id="PS00107">
    <property type="entry name" value="PROTEIN_KINASE_ATP"/>
    <property type="match status" value="1"/>
</dbReference>
<organism evidence="4 5">
    <name type="scientific">Jimgerdemannia flammicorona</name>
    <dbReference type="NCBI Taxonomy" id="994334"/>
    <lineage>
        <taxon>Eukaryota</taxon>
        <taxon>Fungi</taxon>
        <taxon>Fungi incertae sedis</taxon>
        <taxon>Mucoromycota</taxon>
        <taxon>Mucoromycotina</taxon>
        <taxon>Endogonomycetes</taxon>
        <taxon>Endogonales</taxon>
        <taxon>Endogonaceae</taxon>
        <taxon>Jimgerdemannia</taxon>
    </lineage>
</organism>
<dbReference type="SUPFAM" id="SSF56112">
    <property type="entry name" value="Protein kinase-like (PK-like)"/>
    <property type="match status" value="1"/>
</dbReference>
<proteinExistence type="inferred from homology"/>
<dbReference type="PANTHER" id="PTHR48014">
    <property type="entry name" value="SERINE/THREONINE-PROTEIN KINASE FRAY2"/>
    <property type="match status" value="1"/>
</dbReference>
<protein>
    <submittedName>
        <fullName evidence="4">Kinase-like domain-containing protein</fullName>
    </submittedName>
</protein>
<dbReference type="Pfam" id="PF00069">
    <property type="entry name" value="Pkinase"/>
    <property type="match status" value="1"/>
</dbReference>
<feature type="binding site" evidence="2">
    <location>
        <position position="56"/>
    </location>
    <ligand>
        <name>ATP</name>
        <dbReference type="ChEBI" id="CHEBI:30616"/>
    </ligand>
</feature>
<feature type="non-terminal residue" evidence="4">
    <location>
        <position position="230"/>
    </location>
</feature>
<dbReference type="GO" id="GO:0043539">
    <property type="term" value="F:protein serine/threonine kinase activator activity"/>
    <property type="evidence" value="ECO:0007669"/>
    <property type="project" value="InterPro"/>
</dbReference>
<gene>
    <name evidence="4" type="ORF">BC938DRAFT_477480</name>
</gene>
<keyword evidence="2" id="KW-0547">Nucleotide-binding</keyword>
<dbReference type="InterPro" id="IPR017441">
    <property type="entry name" value="Protein_kinase_ATP_BS"/>
</dbReference>
<dbReference type="PROSITE" id="PS50011">
    <property type="entry name" value="PROTEIN_KINASE_DOM"/>
    <property type="match status" value="1"/>
</dbReference>
<dbReference type="SMART" id="SM00220">
    <property type="entry name" value="S_TKc"/>
    <property type="match status" value="1"/>
</dbReference>
<sequence>MAREGSTSSLGTSLSSEHVLSNNAEDYEVRNPIGYGSSAVVYNALYKPTNKRVAIKMIDLDMFERNQIDELRRETALMALSKHPNVLRVYGSFVKGSKLYIVTPYLSGGSCLDIMKNAFPDGFDEISIATIMRQALEGILYLHRNGHIHRDVKAGNLLMDEDGQVLLADFGVSSSLVENGEKGVRKTFVGTPCWMAPVGSGWKIGEARDLQKVEVGGEKTKSGCCVMEYA</sequence>
<dbReference type="Gene3D" id="1.10.510.10">
    <property type="entry name" value="Transferase(Phosphotransferase) domain 1"/>
    <property type="match status" value="1"/>
</dbReference>
<evidence type="ECO:0000259" key="3">
    <source>
        <dbReference type="PROSITE" id="PS50011"/>
    </source>
</evidence>
<keyword evidence="4" id="KW-0418">Kinase</keyword>
<name>A0A433P9Q7_9FUNG</name>
<dbReference type="AlphaFoldDB" id="A0A433P9Q7"/>
<keyword evidence="5" id="KW-1185">Reference proteome</keyword>
<dbReference type="InterPro" id="IPR000719">
    <property type="entry name" value="Prot_kinase_dom"/>
</dbReference>
<keyword evidence="2" id="KW-0067">ATP-binding</keyword>
<comment type="caution">
    <text evidence="4">The sequence shown here is derived from an EMBL/GenBank/DDBJ whole genome shotgun (WGS) entry which is preliminary data.</text>
</comment>
<keyword evidence="4" id="KW-0808">Transferase</keyword>
<reference evidence="4 5" key="1">
    <citation type="journal article" date="2018" name="New Phytol.">
        <title>Phylogenomics of Endogonaceae and evolution of mycorrhizas within Mucoromycota.</title>
        <authorList>
            <person name="Chang Y."/>
            <person name="Desiro A."/>
            <person name="Na H."/>
            <person name="Sandor L."/>
            <person name="Lipzen A."/>
            <person name="Clum A."/>
            <person name="Barry K."/>
            <person name="Grigoriev I.V."/>
            <person name="Martin F.M."/>
            <person name="Stajich J.E."/>
            <person name="Smith M.E."/>
            <person name="Bonito G."/>
            <person name="Spatafora J.W."/>
        </authorList>
    </citation>
    <scope>NUCLEOTIDE SEQUENCE [LARGE SCALE GENOMIC DNA]</scope>
    <source>
        <strain evidence="4 5">AD002</strain>
    </source>
</reference>
<dbReference type="GO" id="GO:0004672">
    <property type="term" value="F:protein kinase activity"/>
    <property type="evidence" value="ECO:0007669"/>
    <property type="project" value="InterPro"/>
</dbReference>
<evidence type="ECO:0000256" key="1">
    <source>
        <dbReference type="ARBA" id="ARBA00008874"/>
    </source>
</evidence>
<dbReference type="InterPro" id="IPR011009">
    <property type="entry name" value="Kinase-like_dom_sf"/>
</dbReference>
<accession>A0A433P9Q7</accession>
<dbReference type="EMBL" id="RBNJ01027810">
    <property type="protein sequence ID" value="RUS14229.1"/>
    <property type="molecule type" value="Genomic_DNA"/>
</dbReference>
<comment type="similarity">
    <text evidence="1">Belongs to the protein kinase superfamily. STE Ser/Thr protein kinase family. STE20 subfamily.</text>
</comment>
<dbReference type="GO" id="GO:0005524">
    <property type="term" value="F:ATP binding"/>
    <property type="evidence" value="ECO:0007669"/>
    <property type="project" value="UniProtKB-UniRule"/>
</dbReference>
<evidence type="ECO:0000256" key="2">
    <source>
        <dbReference type="PROSITE-ProRule" id="PRU10141"/>
    </source>
</evidence>
<evidence type="ECO:0000313" key="4">
    <source>
        <dbReference type="EMBL" id="RUS14229.1"/>
    </source>
</evidence>
<feature type="domain" description="Protein kinase" evidence="3">
    <location>
        <begin position="27"/>
        <end position="230"/>
    </location>
</feature>